<accession>A0A8H6WTS0</accession>
<evidence type="ECO:0000313" key="9">
    <source>
        <dbReference type="EMBL" id="KAF7328278.1"/>
    </source>
</evidence>
<keyword evidence="6 8" id="KW-0503">Monooxygenase</keyword>
<evidence type="ECO:0000256" key="2">
    <source>
        <dbReference type="ARBA" id="ARBA00010617"/>
    </source>
</evidence>
<dbReference type="Gene3D" id="1.10.630.10">
    <property type="entry name" value="Cytochrome P450"/>
    <property type="match status" value="1"/>
</dbReference>
<dbReference type="InterPro" id="IPR001128">
    <property type="entry name" value="Cyt_P450"/>
</dbReference>
<dbReference type="EMBL" id="JACAZI010000037">
    <property type="protein sequence ID" value="KAF7328278.1"/>
    <property type="molecule type" value="Genomic_DNA"/>
</dbReference>
<dbReference type="InterPro" id="IPR017972">
    <property type="entry name" value="Cyt_P450_CS"/>
</dbReference>
<comment type="caution">
    <text evidence="9">The sequence shown here is derived from an EMBL/GenBank/DDBJ whole genome shotgun (WGS) entry which is preliminary data.</text>
</comment>
<evidence type="ECO:0000256" key="8">
    <source>
        <dbReference type="RuleBase" id="RU000461"/>
    </source>
</evidence>
<dbReference type="GO" id="GO:0004497">
    <property type="term" value="F:monooxygenase activity"/>
    <property type="evidence" value="ECO:0007669"/>
    <property type="project" value="UniProtKB-KW"/>
</dbReference>
<evidence type="ECO:0000256" key="5">
    <source>
        <dbReference type="ARBA" id="ARBA00023004"/>
    </source>
</evidence>
<dbReference type="GO" id="GO:0016705">
    <property type="term" value="F:oxidoreductase activity, acting on paired donors, with incorporation or reduction of molecular oxygen"/>
    <property type="evidence" value="ECO:0007669"/>
    <property type="project" value="InterPro"/>
</dbReference>
<dbReference type="PANTHER" id="PTHR46206">
    <property type="entry name" value="CYTOCHROME P450"/>
    <property type="match status" value="1"/>
</dbReference>
<dbReference type="Proteomes" id="UP000620124">
    <property type="component" value="Unassembled WGS sequence"/>
</dbReference>
<evidence type="ECO:0000313" key="10">
    <source>
        <dbReference type="Proteomes" id="UP000620124"/>
    </source>
</evidence>
<dbReference type="GO" id="GO:0005506">
    <property type="term" value="F:iron ion binding"/>
    <property type="evidence" value="ECO:0007669"/>
    <property type="project" value="InterPro"/>
</dbReference>
<dbReference type="OrthoDB" id="1844152at2759"/>
<keyword evidence="7 8" id="KW-0349">Heme</keyword>
<protein>
    <recommendedName>
        <fullName evidence="11">Cytochrome P450</fullName>
    </recommendedName>
</protein>
<evidence type="ECO:0000256" key="6">
    <source>
        <dbReference type="ARBA" id="ARBA00023033"/>
    </source>
</evidence>
<dbReference type="GO" id="GO:0020037">
    <property type="term" value="F:heme binding"/>
    <property type="evidence" value="ECO:0007669"/>
    <property type="project" value="InterPro"/>
</dbReference>
<comment type="cofactor">
    <cofactor evidence="1 7">
        <name>heme</name>
        <dbReference type="ChEBI" id="CHEBI:30413"/>
    </cofactor>
</comment>
<dbReference type="AlphaFoldDB" id="A0A8H6WTS0"/>
<proteinExistence type="inferred from homology"/>
<dbReference type="PANTHER" id="PTHR46206:SF1">
    <property type="entry name" value="P450, PUTATIVE (EUROFUNG)-RELATED"/>
    <property type="match status" value="1"/>
</dbReference>
<evidence type="ECO:0008006" key="11">
    <source>
        <dbReference type="Google" id="ProtNLM"/>
    </source>
</evidence>
<dbReference type="CDD" id="cd11041">
    <property type="entry name" value="CYP503A1-like"/>
    <property type="match status" value="1"/>
</dbReference>
<evidence type="ECO:0000256" key="1">
    <source>
        <dbReference type="ARBA" id="ARBA00001971"/>
    </source>
</evidence>
<evidence type="ECO:0000256" key="3">
    <source>
        <dbReference type="ARBA" id="ARBA00022723"/>
    </source>
</evidence>
<keyword evidence="5 7" id="KW-0408">Iron</keyword>
<dbReference type="SUPFAM" id="SSF48264">
    <property type="entry name" value="Cytochrome P450"/>
    <property type="match status" value="1"/>
</dbReference>
<feature type="binding site" description="axial binding residue" evidence="7">
    <location>
        <position position="444"/>
    </location>
    <ligand>
        <name>heme</name>
        <dbReference type="ChEBI" id="CHEBI:30413"/>
    </ligand>
    <ligandPart>
        <name>Fe</name>
        <dbReference type="ChEBI" id="CHEBI:18248"/>
    </ligandPart>
</feature>
<dbReference type="InterPro" id="IPR002403">
    <property type="entry name" value="Cyt_P450_E_grp-IV"/>
</dbReference>
<keyword evidence="4 8" id="KW-0560">Oxidoreductase</keyword>
<evidence type="ECO:0000256" key="7">
    <source>
        <dbReference type="PIRSR" id="PIRSR602403-1"/>
    </source>
</evidence>
<reference evidence="9" key="1">
    <citation type="submission" date="2020-05" db="EMBL/GenBank/DDBJ databases">
        <title>Mycena genomes resolve the evolution of fungal bioluminescence.</title>
        <authorList>
            <person name="Tsai I.J."/>
        </authorList>
    </citation>
    <scope>NUCLEOTIDE SEQUENCE</scope>
    <source>
        <strain evidence="9">CCC161011</strain>
    </source>
</reference>
<dbReference type="InterPro" id="IPR036396">
    <property type="entry name" value="Cyt_P450_sf"/>
</dbReference>
<dbReference type="PROSITE" id="PS00086">
    <property type="entry name" value="CYTOCHROME_P450"/>
    <property type="match status" value="1"/>
</dbReference>
<gene>
    <name evidence="9" type="ORF">MVEN_02567700</name>
</gene>
<dbReference type="PRINTS" id="PR00465">
    <property type="entry name" value="EP450IV"/>
</dbReference>
<name>A0A8H6WTS0_9AGAR</name>
<sequence length="480" mass="54307">MASFKASTEHAWVPVGLPWMGKRDEFLASIRANVRGFVKSSALYTEGYRKPGKYMSYRRGHGGPQIVVPPSMGPWIAAIPDDVLNAKDCTYDNVQFKYTVGHPEILANDMIDLLIKRELTRTTGTMNVEIIEEIDDSLESLFGADGQWRKVGVFDTLTRTVGRVSSRVFVGKELCRNMEYVMSASDFARAVSVSGYILHLFPKFMRPAISWFATMPNRRHSGIAMKHLQPLIAQRIIDMRAKAADPTYPWEEPEDFITWMVRESFKRDTDHETSVYHLSYRIVLLNFGGITTTSIMVVNAVLDIWSSHNAADVIVALREEAELVLKEHGEWSKAALAKLHRLDSAIRESARVSAIGGNALARRVKVDDFTLPNGLAVPKNSTIGVSMDGIHFDEEHYDRPTIYDPFRFSRPREETLASEKPRVNEDLVTTSVHWLPFSHGLHACPGRFFAANNVKMILAQLLLDYEIQPFATRPPECRHR</sequence>
<organism evidence="9 10">
    <name type="scientific">Mycena venus</name>
    <dbReference type="NCBI Taxonomy" id="2733690"/>
    <lineage>
        <taxon>Eukaryota</taxon>
        <taxon>Fungi</taxon>
        <taxon>Dikarya</taxon>
        <taxon>Basidiomycota</taxon>
        <taxon>Agaricomycotina</taxon>
        <taxon>Agaricomycetes</taxon>
        <taxon>Agaricomycetidae</taxon>
        <taxon>Agaricales</taxon>
        <taxon>Marasmiineae</taxon>
        <taxon>Mycenaceae</taxon>
        <taxon>Mycena</taxon>
    </lineage>
</organism>
<evidence type="ECO:0000256" key="4">
    <source>
        <dbReference type="ARBA" id="ARBA00023002"/>
    </source>
</evidence>
<dbReference type="Pfam" id="PF00067">
    <property type="entry name" value="p450"/>
    <property type="match status" value="1"/>
</dbReference>
<keyword evidence="3 7" id="KW-0479">Metal-binding</keyword>
<comment type="similarity">
    <text evidence="2 8">Belongs to the cytochrome P450 family.</text>
</comment>
<keyword evidence="10" id="KW-1185">Reference proteome</keyword>